<reference evidence="3 4" key="1">
    <citation type="submission" date="2020-10" db="EMBL/GenBank/DDBJ databases">
        <title>The Coptis chinensis genome and diversification of protoberbering-type alkaloids.</title>
        <authorList>
            <person name="Wang B."/>
            <person name="Shu S."/>
            <person name="Song C."/>
            <person name="Liu Y."/>
        </authorList>
    </citation>
    <scope>NUCLEOTIDE SEQUENCE [LARGE SCALE GENOMIC DNA]</scope>
    <source>
        <strain evidence="3">HL-2020</strain>
        <tissue evidence="3">Leaf</tissue>
    </source>
</reference>
<keyword evidence="2" id="KW-0812">Transmembrane</keyword>
<proteinExistence type="predicted"/>
<keyword evidence="2" id="KW-0472">Membrane</keyword>
<protein>
    <submittedName>
        <fullName evidence="3">Uncharacterized protein</fullName>
    </submittedName>
</protein>
<dbReference type="EMBL" id="JADFTS010000004">
    <property type="protein sequence ID" value="KAF9609740.1"/>
    <property type="molecule type" value="Genomic_DNA"/>
</dbReference>
<keyword evidence="2" id="KW-1133">Transmembrane helix</keyword>
<feature type="transmembrane region" description="Helical" evidence="2">
    <location>
        <begin position="12"/>
        <end position="36"/>
    </location>
</feature>
<organism evidence="3 4">
    <name type="scientific">Coptis chinensis</name>
    <dbReference type="NCBI Taxonomy" id="261450"/>
    <lineage>
        <taxon>Eukaryota</taxon>
        <taxon>Viridiplantae</taxon>
        <taxon>Streptophyta</taxon>
        <taxon>Embryophyta</taxon>
        <taxon>Tracheophyta</taxon>
        <taxon>Spermatophyta</taxon>
        <taxon>Magnoliopsida</taxon>
        <taxon>Ranunculales</taxon>
        <taxon>Ranunculaceae</taxon>
        <taxon>Coptidoideae</taxon>
        <taxon>Coptis</taxon>
    </lineage>
</organism>
<comment type="caution">
    <text evidence="3">The sequence shown here is derived from an EMBL/GenBank/DDBJ whole genome shotgun (WGS) entry which is preliminary data.</text>
</comment>
<feature type="compositionally biased region" description="Low complexity" evidence="1">
    <location>
        <begin position="149"/>
        <end position="159"/>
    </location>
</feature>
<evidence type="ECO:0000313" key="3">
    <source>
        <dbReference type="EMBL" id="KAF9609740.1"/>
    </source>
</evidence>
<feature type="compositionally biased region" description="Basic and acidic residues" evidence="1">
    <location>
        <begin position="160"/>
        <end position="174"/>
    </location>
</feature>
<accession>A0A835HZC9</accession>
<dbReference type="Proteomes" id="UP000631114">
    <property type="component" value="Unassembled WGS sequence"/>
</dbReference>
<evidence type="ECO:0000256" key="2">
    <source>
        <dbReference type="SAM" id="Phobius"/>
    </source>
</evidence>
<dbReference type="OrthoDB" id="1056497at2759"/>
<keyword evidence="4" id="KW-1185">Reference proteome</keyword>
<dbReference type="PANTHER" id="PTHR34964:SF1">
    <property type="entry name" value="MEMBRANE LIPOPROTEIN"/>
    <property type="match status" value="1"/>
</dbReference>
<sequence length="183" mass="19722">MPVPDPRTGSLCVWVLSLFLFVSIVTGTAFLVIAAIKDTPPWYPYAGIALVGIPWLFWLFTYLYRCITRGGSSPIDVGGRGGSVGRRGGGPLAHMTSANAISSSRGAAAIDSPMETPRTTARTVHFGHAIVREEENGNQPAQDDYQEKSASPPSSSNNNHYEDISFPELRECERPLALSPLSS</sequence>
<dbReference type="AlphaFoldDB" id="A0A835HZC9"/>
<feature type="transmembrane region" description="Helical" evidence="2">
    <location>
        <begin position="42"/>
        <end position="64"/>
    </location>
</feature>
<dbReference type="PANTHER" id="PTHR34964">
    <property type="entry name" value="MEMBRANE LIPOPROTEIN-RELATED"/>
    <property type="match status" value="1"/>
</dbReference>
<evidence type="ECO:0000256" key="1">
    <source>
        <dbReference type="SAM" id="MobiDB-lite"/>
    </source>
</evidence>
<feature type="region of interest" description="Disordered" evidence="1">
    <location>
        <begin position="132"/>
        <end position="183"/>
    </location>
</feature>
<evidence type="ECO:0000313" key="4">
    <source>
        <dbReference type="Proteomes" id="UP000631114"/>
    </source>
</evidence>
<name>A0A835HZC9_9MAGN</name>
<gene>
    <name evidence="3" type="ORF">IFM89_018188</name>
</gene>